<reference evidence="2" key="2">
    <citation type="submission" date="2020-11" db="EMBL/GenBank/DDBJ databases">
        <authorList>
            <person name="Cecchin M."/>
            <person name="Marcolungo L."/>
            <person name="Rossato M."/>
            <person name="Girolomoni L."/>
            <person name="Cosentino E."/>
            <person name="Cuine S."/>
            <person name="Li-Beisson Y."/>
            <person name="Delledonne M."/>
            <person name="Ballottari M."/>
        </authorList>
    </citation>
    <scope>NUCLEOTIDE SEQUENCE</scope>
    <source>
        <strain evidence="2">211/11P</strain>
        <tissue evidence="2">Whole cell</tissue>
    </source>
</reference>
<reference evidence="2" key="1">
    <citation type="journal article" date="2019" name="Plant J.">
        <title>Chlorella vulgaris genome assembly and annotation reveals the molecular basis for metabolic acclimation to high light conditions.</title>
        <authorList>
            <person name="Cecchin M."/>
            <person name="Marcolungo L."/>
            <person name="Rossato M."/>
            <person name="Girolomoni L."/>
            <person name="Cosentino E."/>
            <person name="Cuine S."/>
            <person name="Li-Beisson Y."/>
            <person name="Delledonne M."/>
            <person name="Ballottari M."/>
        </authorList>
    </citation>
    <scope>NUCLEOTIDE SEQUENCE</scope>
    <source>
        <strain evidence="2">211/11P</strain>
    </source>
</reference>
<dbReference type="AlphaFoldDB" id="A0A9D4TLJ4"/>
<keyword evidence="3" id="KW-1185">Reference proteome</keyword>
<dbReference type="Gene3D" id="3.30.428.40">
    <property type="entry name" value="Protein of unknown function DUF3067"/>
    <property type="match status" value="1"/>
</dbReference>
<dbReference type="EMBL" id="SIDB01000009">
    <property type="protein sequence ID" value="KAI3428829.1"/>
    <property type="molecule type" value="Genomic_DNA"/>
</dbReference>
<dbReference type="PANTHER" id="PTHR35126">
    <property type="entry name" value="SLR0598 PROTEIN"/>
    <property type="match status" value="1"/>
</dbReference>
<accession>A0A9D4TLJ4</accession>
<organism evidence="2 3">
    <name type="scientific">Chlorella vulgaris</name>
    <name type="common">Green alga</name>
    <dbReference type="NCBI Taxonomy" id="3077"/>
    <lineage>
        <taxon>Eukaryota</taxon>
        <taxon>Viridiplantae</taxon>
        <taxon>Chlorophyta</taxon>
        <taxon>core chlorophytes</taxon>
        <taxon>Trebouxiophyceae</taxon>
        <taxon>Chlorellales</taxon>
        <taxon>Chlorellaceae</taxon>
        <taxon>Chlorella clade</taxon>
        <taxon>Chlorella</taxon>
    </lineage>
</organism>
<comment type="caution">
    <text evidence="2">The sequence shown here is derived from an EMBL/GenBank/DDBJ whole genome shotgun (WGS) entry which is preliminary data.</text>
</comment>
<protein>
    <submittedName>
        <fullName evidence="2">Uncharacterized protein</fullName>
    </submittedName>
</protein>
<dbReference type="OrthoDB" id="5234at2759"/>
<name>A0A9D4TLJ4_CHLVU</name>
<feature type="region of interest" description="Disordered" evidence="1">
    <location>
        <begin position="1"/>
        <end position="28"/>
    </location>
</feature>
<dbReference type="Proteomes" id="UP001055712">
    <property type="component" value="Unassembled WGS sequence"/>
</dbReference>
<dbReference type="PANTHER" id="PTHR35126:SF1">
    <property type="entry name" value="DUF3067 DOMAIN-CONTAINING PROTEIN"/>
    <property type="match status" value="1"/>
</dbReference>
<dbReference type="InterPro" id="IPR021420">
    <property type="entry name" value="DUF3067"/>
</dbReference>
<proteinExistence type="predicted"/>
<evidence type="ECO:0000313" key="2">
    <source>
        <dbReference type="EMBL" id="KAI3428829.1"/>
    </source>
</evidence>
<sequence length="155" mass="16788">MGSARASTSGGGEAASSSGDDSPLSSREEADKLNQLLVGPEQITGAELRSLVLDKYGVSYDMRLVRRGSRMWLEIMWKFLEQQSFPLTEQEYELQLDAVAAFLNMWEVQDLVRTSIKGAPKRGPGYTGGGNARPVSIALGVDVGGAGRSNEWNSF</sequence>
<gene>
    <name evidence="2" type="ORF">D9Q98_007646</name>
</gene>
<evidence type="ECO:0000313" key="3">
    <source>
        <dbReference type="Proteomes" id="UP001055712"/>
    </source>
</evidence>
<feature type="compositionally biased region" description="Low complexity" evidence="1">
    <location>
        <begin position="1"/>
        <end position="25"/>
    </location>
</feature>
<evidence type="ECO:0000256" key="1">
    <source>
        <dbReference type="SAM" id="MobiDB-lite"/>
    </source>
</evidence>
<dbReference type="Pfam" id="PF11267">
    <property type="entry name" value="DUF3067"/>
    <property type="match status" value="1"/>
</dbReference>